<dbReference type="STRING" id="1673428.CPM_0689"/>
<keyword evidence="4" id="KW-1185">Reference proteome</keyword>
<dbReference type="AlphaFoldDB" id="A0A1N5TVG7"/>
<accession>A0A1N5TVG7</accession>
<dbReference type="RefSeq" id="WP_077076061.1">
    <property type="nucleotide sequence ID" value="NZ_LT671858.1"/>
</dbReference>
<dbReference type="GeneID" id="41587972"/>
<protein>
    <submittedName>
        <fullName evidence="2">AAA+ superfamily ATPase</fullName>
    </submittedName>
</protein>
<reference evidence="3" key="3">
    <citation type="submission" date="2016-06" db="EMBL/GenBank/DDBJ databases">
        <authorList>
            <person name="Olsen C.W."/>
            <person name="Carey S."/>
            <person name="Hinshaw L."/>
            <person name="Karasin A.I."/>
        </authorList>
    </citation>
    <scope>NUCLEOTIDE SEQUENCE [LARGE SCALE GENOMIC DNA]</scope>
    <source>
        <strain evidence="3">PM4</strain>
    </source>
</reference>
<feature type="compositionally biased region" description="Polar residues" evidence="1">
    <location>
        <begin position="362"/>
        <end position="375"/>
    </location>
</feature>
<evidence type="ECO:0000313" key="4">
    <source>
        <dbReference type="Proteomes" id="UP000187822"/>
    </source>
</evidence>
<dbReference type="EMBL" id="LT719092">
    <property type="protein sequence ID" value="SJK84548.1"/>
    <property type="molecule type" value="Genomic_DNA"/>
</dbReference>
<name>A0A1N5TVG7_9ARCH</name>
<evidence type="ECO:0000313" key="2">
    <source>
        <dbReference type="EMBL" id="SIM51998.1"/>
    </source>
</evidence>
<sequence>MDISSNEADLHRIPINSVIFQQYIKMNEEFSYELRINGSFTKGQFPEMAIFEQMARAQSRGFKDILNTYDSNVKNLNFNYGDPYLNHWEMNTEEAKQRKELLENLAYDLGLTRTDERPEPIKREVYSFTYDYDGRQLVYDLFRRRLRENRNLVILFSGKVGGGKSYGSLSVADYLTPDMQTGYDLASMVYSIEDFIEAVKTLPAGHTVIMDEAGITSGNRDSMTKESKALGKVIQSIRYLQHCSIFSLPNINFLDKSIRLMIDIIFDHTEDQRQGEFSPYIPVLTDDGKDIQLIPFTKGKTIIRSVYFPLPRPSLIEDYERKRRIHNMRQLDDLQNTLIKKDKHTSTEESTEDRTDDRRGKNPNSLRNLVQNKGV</sequence>
<reference evidence="2 5" key="1">
    <citation type="submission" date="2016-04" db="EMBL/GenBank/DDBJ databases">
        <authorList>
            <person name="Evans L.H."/>
            <person name="Alamgir A."/>
            <person name="Owens N."/>
            <person name="Weber N.D."/>
            <person name="Virtaneva K."/>
            <person name="Barbian K."/>
            <person name="Babar A."/>
            <person name="Rosenke K."/>
        </authorList>
    </citation>
    <scope>NUCLEOTIDE SEQUENCE [LARGE SCALE GENOMIC DNA]</scope>
    <source>
        <strain evidence="2">S5</strain>
        <strain evidence="5">S5(T) (JCM 30642 \VKM B-2941)</strain>
    </source>
</reference>
<organism evidence="2 5">
    <name type="scientific">Cuniculiplasma divulgatum</name>
    <dbReference type="NCBI Taxonomy" id="1673428"/>
    <lineage>
        <taxon>Archaea</taxon>
        <taxon>Methanobacteriati</taxon>
        <taxon>Thermoplasmatota</taxon>
        <taxon>Thermoplasmata</taxon>
        <taxon>Thermoplasmatales</taxon>
        <taxon>Cuniculiplasmataceae</taxon>
        <taxon>Cuniculiplasma</taxon>
    </lineage>
</organism>
<evidence type="ECO:0000313" key="5">
    <source>
        <dbReference type="Proteomes" id="UP000195607"/>
    </source>
</evidence>
<proteinExistence type="predicted"/>
<feature type="compositionally biased region" description="Basic and acidic residues" evidence="1">
    <location>
        <begin position="344"/>
        <end position="360"/>
    </location>
</feature>
<dbReference type="EMBL" id="LT671858">
    <property type="protein sequence ID" value="SIM51998.1"/>
    <property type="molecule type" value="Genomic_DNA"/>
</dbReference>
<dbReference type="KEGG" id="cdiv:CPM_0689"/>
<dbReference type="Proteomes" id="UP000195607">
    <property type="component" value="Chromosome I"/>
</dbReference>
<reference evidence="4" key="2">
    <citation type="submission" date="2016-06" db="EMBL/GenBank/DDBJ databases">
        <authorList>
            <person name="Toshchakov V.S."/>
        </authorList>
    </citation>
    <scope>NUCLEOTIDE SEQUENCE [LARGE SCALE GENOMIC DNA]</scope>
    <source>
        <strain>PM4 (JCM 30641</strain>
        <strain evidence="4">\VKM B-2940)</strain>
    </source>
</reference>
<dbReference type="Proteomes" id="UP000187822">
    <property type="component" value="Chromosome I"/>
</dbReference>
<feature type="region of interest" description="Disordered" evidence="1">
    <location>
        <begin position="336"/>
        <end position="375"/>
    </location>
</feature>
<evidence type="ECO:0000313" key="3">
    <source>
        <dbReference type="EMBL" id="SJK84548.1"/>
    </source>
</evidence>
<gene>
    <name evidence="3" type="ORF">CPM_0689</name>
    <name evidence="2" type="ORF">CSP5_0692</name>
</gene>
<evidence type="ECO:0000256" key="1">
    <source>
        <dbReference type="SAM" id="MobiDB-lite"/>
    </source>
</evidence>